<dbReference type="AlphaFoldDB" id="A0A809S9C6"/>
<evidence type="ECO:0000313" key="1">
    <source>
        <dbReference type="EMBL" id="BBP00832.1"/>
    </source>
</evidence>
<sequence length="68" mass="7659">MLEYSIMNPEGMLLPNPCTLLSKADFDSRNAVVDSYLANRTSWCIASYEGFSGMGELRWIHHAYALCP</sequence>
<organism evidence="1 2">
    <name type="scientific">Sulfuriferula nivalis</name>
    <dbReference type="NCBI Taxonomy" id="2675298"/>
    <lineage>
        <taxon>Bacteria</taxon>
        <taxon>Pseudomonadati</taxon>
        <taxon>Pseudomonadota</taxon>
        <taxon>Betaproteobacteria</taxon>
        <taxon>Nitrosomonadales</taxon>
        <taxon>Sulfuricellaceae</taxon>
        <taxon>Sulfuriferula</taxon>
    </lineage>
</organism>
<keyword evidence="2" id="KW-1185">Reference proteome</keyword>
<gene>
    <name evidence="1" type="ORF">SFSGTM_15400</name>
</gene>
<evidence type="ECO:0000313" key="2">
    <source>
        <dbReference type="Proteomes" id="UP000463939"/>
    </source>
</evidence>
<proteinExistence type="predicted"/>
<name>A0A809S9C6_9PROT</name>
<reference evidence="2" key="1">
    <citation type="submission" date="2019-11" db="EMBL/GenBank/DDBJ databases">
        <title>Isolation and characterization of a novel species in the genus Sulfuriferula.</title>
        <authorList>
            <person name="Mochizuki J."/>
            <person name="Kojima H."/>
            <person name="Fukui M."/>
        </authorList>
    </citation>
    <scope>NUCLEOTIDE SEQUENCE [LARGE SCALE GENOMIC DNA]</scope>
    <source>
        <strain evidence="2">SGTM</strain>
    </source>
</reference>
<dbReference type="Proteomes" id="UP000463939">
    <property type="component" value="Chromosome"/>
</dbReference>
<accession>A0A809S9C6</accession>
<dbReference type="KEGG" id="sniv:SFSGTM_15400"/>
<protein>
    <submittedName>
        <fullName evidence="1">Uncharacterized protein</fullName>
    </submittedName>
</protein>
<dbReference type="EMBL" id="AP021881">
    <property type="protein sequence ID" value="BBP00832.1"/>
    <property type="molecule type" value="Genomic_DNA"/>
</dbReference>